<evidence type="ECO:0000313" key="2">
    <source>
        <dbReference type="EMBL" id="ELU06798.1"/>
    </source>
</evidence>
<protein>
    <submittedName>
        <fullName evidence="2 3">Uncharacterized protein</fullName>
    </submittedName>
</protein>
<sequence>MYLALMVYRATPITATSFSPSEIMIGRKLRTTIPALLKTLKSGMAPSQKILEENYAKAQRQYADHYNRRHGVRELAPLDPGTQVRLQKNPGDKWGTKGTVVETHETPRSYIIDTDNGRYRRNRQHIRSSPQSPPTQPQDRDKPVDEPVDESAAVPEIHRQPSGQERKLPERFKDCLMY</sequence>
<dbReference type="EMBL" id="KB300390">
    <property type="protein sequence ID" value="ELU06798.1"/>
    <property type="molecule type" value="Genomic_DNA"/>
</dbReference>
<accession>R7UL10</accession>
<evidence type="ECO:0000256" key="1">
    <source>
        <dbReference type="SAM" id="MobiDB-lite"/>
    </source>
</evidence>
<reference evidence="2 4" key="2">
    <citation type="journal article" date="2013" name="Nature">
        <title>Insights into bilaterian evolution from three spiralian genomes.</title>
        <authorList>
            <person name="Simakov O."/>
            <person name="Marletaz F."/>
            <person name="Cho S.J."/>
            <person name="Edsinger-Gonzales E."/>
            <person name="Havlak P."/>
            <person name="Hellsten U."/>
            <person name="Kuo D.H."/>
            <person name="Larsson T."/>
            <person name="Lv J."/>
            <person name="Arendt D."/>
            <person name="Savage R."/>
            <person name="Osoegawa K."/>
            <person name="de Jong P."/>
            <person name="Grimwood J."/>
            <person name="Chapman J.A."/>
            <person name="Shapiro H."/>
            <person name="Aerts A."/>
            <person name="Otillar R.P."/>
            <person name="Terry A.Y."/>
            <person name="Boore J.L."/>
            <person name="Grigoriev I.V."/>
            <person name="Lindberg D.R."/>
            <person name="Seaver E.C."/>
            <person name="Weisblat D.A."/>
            <person name="Putnam N.H."/>
            <person name="Rokhsar D.S."/>
        </authorList>
    </citation>
    <scope>NUCLEOTIDE SEQUENCE</scope>
    <source>
        <strain evidence="2 4">I ESC-2004</strain>
    </source>
</reference>
<reference evidence="4" key="1">
    <citation type="submission" date="2012-12" db="EMBL/GenBank/DDBJ databases">
        <authorList>
            <person name="Hellsten U."/>
            <person name="Grimwood J."/>
            <person name="Chapman J.A."/>
            <person name="Shapiro H."/>
            <person name="Aerts A."/>
            <person name="Otillar R.P."/>
            <person name="Terry A.Y."/>
            <person name="Boore J.L."/>
            <person name="Simakov O."/>
            <person name="Marletaz F."/>
            <person name="Cho S.-J."/>
            <person name="Edsinger-Gonzales E."/>
            <person name="Havlak P."/>
            <person name="Kuo D.-H."/>
            <person name="Larsson T."/>
            <person name="Lv J."/>
            <person name="Arendt D."/>
            <person name="Savage R."/>
            <person name="Osoegawa K."/>
            <person name="de Jong P."/>
            <person name="Lindberg D.R."/>
            <person name="Seaver E.C."/>
            <person name="Weisblat D.A."/>
            <person name="Putnam N.H."/>
            <person name="Grigoriev I.V."/>
            <person name="Rokhsar D.S."/>
        </authorList>
    </citation>
    <scope>NUCLEOTIDE SEQUENCE</scope>
    <source>
        <strain evidence="4">I ESC-2004</strain>
    </source>
</reference>
<dbReference type="AlphaFoldDB" id="R7UL10"/>
<dbReference type="PANTHER" id="PTHR33244">
    <property type="entry name" value="INTEGRASE CATALYTIC DOMAIN-CONTAINING PROTEIN-RELATED"/>
    <property type="match status" value="1"/>
</dbReference>
<organism evidence="2">
    <name type="scientific">Capitella teleta</name>
    <name type="common">Polychaete worm</name>
    <dbReference type="NCBI Taxonomy" id="283909"/>
    <lineage>
        <taxon>Eukaryota</taxon>
        <taxon>Metazoa</taxon>
        <taxon>Spiralia</taxon>
        <taxon>Lophotrochozoa</taxon>
        <taxon>Annelida</taxon>
        <taxon>Polychaeta</taxon>
        <taxon>Sedentaria</taxon>
        <taxon>Scolecida</taxon>
        <taxon>Capitellidae</taxon>
        <taxon>Capitella</taxon>
    </lineage>
</organism>
<evidence type="ECO:0000313" key="4">
    <source>
        <dbReference type="Proteomes" id="UP000014760"/>
    </source>
</evidence>
<proteinExistence type="predicted"/>
<reference evidence="3" key="3">
    <citation type="submission" date="2015-06" db="UniProtKB">
        <authorList>
            <consortium name="EnsemblMetazoa"/>
        </authorList>
    </citation>
    <scope>IDENTIFICATION</scope>
</reference>
<dbReference type="EMBL" id="AMQN01007298">
    <property type="status" value="NOT_ANNOTATED_CDS"/>
    <property type="molecule type" value="Genomic_DNA"/>
</dbReference>
<dbReference type="EnsemblMetazoa" id="CapteT194439">
    <property type="protein sequence ID" value="CapteP194439"/>
    <property type="gene ID" value="CapteG194439"/>
</dbReference>
<evidence type="ECO:0000313" key="3">
    <source>
        <dbReference type="EnsemblMetazoa" id="CapteP194439"/>
    </source>
</evidence>
<dbReference type="HOGENOM" id="CLU_000384_9_0_1"/>
<dbReference type="PANTHER" id="PTHR33244:SF3">
    <property type="entry name" value="PEPTIDASE A2 DOMAIN-CONTAINING PROTEIN"/>
    <property type="match status" value="1"/>
</dbReference>
<dbReference type="STRING" id="283909.R7UL10"/>
<dbReference type="OrthoDB" id="6066423at2759"/>
<feature type="region of interest" description="Disordered" evidence="1">
    <location>
        <begin position="79"/>
        <end position="98"/>
    </location>
</feature>
<name>R7UL10_CAPTE</name>
<dbReference type="Proteomes" id="UP000014760">
    <property type="component" value="Unassembled WGS sequence"/>
</dbReference>
<feature type="region of interest" description="Disordered" evidence="1">
    <location>
        <begin position="104"/>
        <end position="178"/>
    </location>
</feature>
<keyword evidence="4" id="KW-1185">Reference proteome</keyword>
<feature type="compositionally biased region" description="Basic and acidic residues" evidence="1">
    <location>
        <begin position="156"/>
        <end position="178"/>
    </location>
</feature>
<gene>
    <name evidence="2" type="ORF">CAPTEDRAFT_194439</name>
</gene>
<dbReference type="OMA" id="AWITTEQ"/>